<evidence type="ECO:0000256" key="4">
    <source>
        <dbReference type="ARBA" id="ARBA00022833"/>
    </source>
</evidence>
<evidence type="ECO:0000256" key="3">
    <source>
        <dbReference type="ARBA" id="ARBA00022771"/>
    </source>
</evidence>
<dbReference type="InterPro" id="IPR001214">
    <property type="entry name" value="SET_dom"/>
</dbReference>
<dbReference type="InterPro" id="IPR003656">
    <property type="entry name" value="Znf_BED"/>
</dbReference>
<dbReference type="Ensembl" id="ENSLLET00000045709.1">
    <property type="protein sequence ID" value="ENSLLEP00000043949.1"/>
    <property type="gene ID" value="ENSLLEG00000027904.1"/>
</dbReference>
<dbReference type="InterPro" id="IPR008906">
    <property type="entry name" value="HATC_C_dom"/>
</dbReference>
<dbReference type="SUPFAM" id="SSF57667">
    <property type="entry name" value="beta-beta-alpha zinc fingers"/>
    <property type="match status" value="1"/>
</dbReference>
<accession>A0A8C5QY58</accession>
<dbReference type="InterPro" id="IPR052717">
    <property type="entry name" value="Vacuolar_transposase_reg"/>
</dbReference>
<dbReference type="GO" id="GO:0046983">
    <property type="term" value="F:protein dimerization activity"/>
    <property type="evidence" value="ECO:0007669"/>
    <property type="project" value="InterPro"/>
</dbReference>
<dbReference type="InterPro" id="IPR046341">
    <property type="entry name" value="SET_dom_sf"/>
</dbReference>
<dbReference type="Pfam" id="PF05699">
    <property type="entry name" value="Dimer_Tnp_hAT"/>
    <property type="match status" value="1"/>
</dbReference>
<reference evidence="10" key="1">
    <citation type="submission" date="2025-08" db="UniProtKB">
        <authorList>
            <consortium name="Ensembl"/>
        </authorList>
    </citation>
    <scope>IDENTIFICATION</scope>
</reference>
<proteinExistence type="predicted"/>
<dbReference type="Pfam" id="PF21549">
    <property type="entry name" value="PRDM2_PR"/>
    <property type="match status" value="1"/>
</dbReference>
<reference evidence="10" key="2">
    <citation type="submission" date="2025-09" db="UniProtKB">
        <authorList>
            <consortium name="Ensembl"/>
        </authorList>
    </citation>
    <scope>IDENTIFICATION</scope>
</reference>
<dbReference type="InterPro" id="IPR012337">
    <property type="entry name" value="RNaseH-like_sf"/>
</dbReference>
<dbReference type="Pfam" id="PF02892">
    <property type="entry name" value="zf-BED"/>
    <property type="match status" value="1"/>
</dbReference>
<feature type="domain" description="SET" evidence="8">
    <location>
        <begin position="58"/>
        <end position="168"/>
    </location>
</feature>
<keyword evidence="11" id="KW-1185">Reference proteome</keyword>
<dbReference type="GO" id="GO:0003677">
    <property type="term" value="F:DNA binding"/>
    <property type="evidence" value="ECO:0007669"/>
    <property type="project" value="UniProtKB-KW"/>
</dbReference>
<dbReference type="SUPFAM" id="SSF53098">
    <property type="entry name" value="Ribonuclease H-like"/>
    <property type="match status" value="1"/>
</dbReference>
<protein>
    <recommendedName>
        <fullName evidence="12">Zinc finger BED domain-containing protein 1-like</fullName>
    </recommendedName>
</protein>
<evidence type="ECO:0000259" key="8">
    <source>
        <dbReference type="PROSITE" id="PS50280"/>
    </source>
</evidence>
<keyword evidence="2" id="KW-0479">Metal-binding</keyword>
<dbReference type="Proteomes" id="UP000694569">
    <property type="component" value="Unplaced"/>
</dbReference>
<dbReference type="GeneTree" id="ENSGT00940000163186"/>
<evidence type="ECO:0000256" key="7">
    <source>
        <dbReference type="PROSITE-ProRule" id="PRU00027"/>
    </source>
</evidence>
<evidence type="ECO:0000256" key="5">
    <source>
        <dbReference type="ARBA" id="ARBA00023125"/>
    </source>
</evidence>
<dbReference type="PROSITE" id="PS50808">
    <property type="entry name" value="ZF_BED"/>
    <property type="match status" value="1"/>
</dbReference>
<sequence length="862" mass="96704">MMQSAEEACAQLEDELLFCEDCRLYFRDSCPQHGAPTFILDTPVPGNVPSRALLSLPEGLVVKERSQGGFGVWCTIPVIPRGCIFGPYEGDIILERSECTVYSWAVRENGSYFYIDASDDSKSSWMRYVACASTEEEHNLTAFQYRGKIYYRASQLIHSGTELMVWIGEEYARTLGLKLGEHFKYEFGEKELLMKLFQDLTLKTRDSMSNPVSSRSQYVCNDMVTPLIQSHKSSYQMNNVGHTSSGFQLLEGTQNLVSLGRAQSRYWTFFGFQGDAYGRIIDKTKIICKLCGVRLSYSGNTTNLRQHLIYKHRREYNELVGTQGAVVDPQKNVEAVSHRELATRAVVTPPVGRTTKAVADFIVRDLMPVEIVEGEGFSQMLSILDPNYKLPAASFLAHTILQEMHIQNKLKAVDMVKGLQECSVSLDLWKHSGSLSYLTLTIHYVDDGFESKNMVLSSRVVSEDLSADNLKLVLLAVAEEWGIRDNTFYAVGLDSPSVKVATSKLGWKSLPCVGQVLRSCIEAILHQPTINSMLDRFRRLVATVCSSSTQTDELTTYGPILKVHLKMFLRDGTKWYSIYTLLQSIVDHAKFFKDVIDSMDEQTAILQHDDWSTLQDVVDILKPLSIATSTFTKDQFAGLSLVKPVITSLLYKHLAPNEWDSEFSKIMKKSVHDVLSFKLSDCEVNQVLNLACALDPRFRGLDFLSQPDRVETLHILKLEASRLAKGSTTESVCSSPEPLNSKPPAKKAKQDSGIEFLLGDLCSVRNSSTSTVNQQAEQEISSFQTSEATSLCQDPLQWWKMHHTQYPILARAARKLLAIPATSVPTSWLFTDAGLSVYRKRSALTAEHVDMLVFLNGNRLTL</sequence>
<dbReference type="GO" id="GO:0008270">
    <property type="term" value="F:zinc ion binding"/>
    <property type="evidence" value="ECO:0007669"/>
    <property type="project" value="UniProtKB-KW"/>
</dbReference>
<keyword evidence="4" id="KW-0862">Zinc</keyword>
<dbReference type="PANTHER" id="PTHR46169">
    <property type="entry name" value="DNA REPLICATION-RELATED ELEMENT FACTOR, ISOFORM A"/>
    <property type="match status" value="1"/>
</dbReference>
<evidence type="ECO:0008006" key="12">
    <source>
        <dbReference type="Google" id="ProtNLM"/>
    </source>
</evidence>
<dbReference type="AlphaFoldDB" id="A0A8C5QY58"/>
<dbReference type="PANTHER" id="PTHR46169:SF2">
    <property type="entry name" value="E3 SUMO-PROTEIN LIGASE ZBED1"/>
    <property type="match status" value="1"/>
</dbReference>
<dbReference type="SUPFAM" id="SSF140996">
    <property type="entry name" value="Hermes dimerisation domain"/>
    <property type="match status" value="1"/>
</dbReference>
<evidence type="ECO:0000256" key="6">
    <source>
        <dbReference type="ARBA" id="ARBA00023242"/>
    </source>
</evidence>
<keyword evidence="3 7" id="KW-0863">Zinc-finger</keyword>
<dbReference type="GO" id="GO:0006357">
    <property type="term" value="P:regulation of transcription by RNA polymerase II"/>
    <property type="evidence" value="ECO:0007669"/>
    <property type="project" value="TreeGrafter"/>
</dbReference>
<evidence type="ECO:0000313" key="11">
    <source>
        <dbReference type="Proteomes" id="UP000694569"/>
    </source>
</evidence>
<dbReference type="Gene3D" id="2.170.270.10">
    <property type="entry name" value="SET domain"/>
    <property type="match status" value="1"/>
</dbReference>
<evidence type="ECO:0000313" key="10">
    <source>
        <dbReference type="Ensembl" id="ENSLLEP00000043949.1"/>
    </source>
</evidence>
<dbReference type="InterPro" id="IPR036236">
    <property type="entry name" value="Znf_C2H2_sf"/>
</dbReference>
<keyword evidence="6" id="KW-0539">Nucleus</keyword>
<dbReference type="GO" id="GO:0005634">
    <property type="term" value="C:nucleus"/>
    <property type="evidence" value="ECO:0007669"/>
    <property type="project" value="UniProtKB-SubCell"/>
</dbReference>
<evidence type="ECO:0000259" key="9">
    <source>
        <dbReference type="PROSITE" id="PS50808"/>
    </source>
</evidence>
<comment type="subcellular location">
    <subcellularLocation>
        <location evidence="1">Nucleus</location>
    </subcellularLocation>
</comment>
<name>A0A8C5QY58_9ANUR</name>
<dbReference type="PROSITE" id="PS50280">
    <property type="entry name" value="SET"/>
    <property type="match status" value="1"/>
</dbReference>
<dbReference type="OrthoDB" id="9439903at2759"/>
<evidence type="ECO:0000256" key="1">
    <source>
        <dbReference type="ARBA" id="ARBA00004123"/>
    </source>
</evidence>
<feature type="domain" description="BED-type" evidence="9">
    <location>
        <begin position="261"/>
        <end position="319"/>
    </location>
</feature>
<organism evidence="10 11">
    <name type="scientific">Leptobrachium leishanense</name>
    <name type="common">Leishan spiny toad</name>
    <dbReference type="NCBI Taxonomy" id="445787"/>
    <lineage>
        <taxon>Eukaryota</taxon>
        <taxon>Metazoa</taxon>
        <taxon>Chordata</taxon>
        <taxon>Craniata</taxon>
        <taxon>Vertebrata</taxon>
        <taxon>Euteleostomi</taxon>
        <taxon>Amphibia</taxon>
        <taxon>Batrachia</taxon>
        <taxon>Anura</taxon>
        <taxon>Pelobatoidea</taxon>
        <taxon>Megophryidae</taxon>
        <taxon>Leptobrachium</taxon>
    </lineage>
</organism>
<dbReference type="SMART" id="SM00614">
    <property type="entry name" value="ZnF_BED"/>
    <property type="match status" value="1"/>
</dbReference>
<keyword evidence="5" id="KW-0238">DNA-binding</keyword>
<evidence type="ECO:0000256" key="2">
    <source>
        <dbReference type="ARBA" id="ARBA00022723"/>
    </source>
</evidence>